<comment type="caution">
    <text evidence="2">The sequence shown here is derived from an EMBL/GenBank/DDBJ whole genome shotgun (WGS) entry which is preliminary data.</text>
</comment>
<evidence type="ECO:0000313" key="3">
    <source>
        <dbReference type="Proteomes" id="UP001358417"/>
    </source>
</evidence>
<name>A0AAV9NBC4_9EURO</name>
<evidence type="ECO:0000313" key="2">
    <source>
        <dbReference type="EMBL" id="KAK5053820.1"/>
    </source>
</evidence>
<proteinExistence type="inferred from homology"/>
<dbReference type="RefSeq" id="XP_064706945.1">
    <property type="nucleotide sequence ID" value="XM_064845400.1"/>
</dbReference>
<dbReference type="GO" id="GO:0019441">
    <property type="term" value="P:L-tryptophan catabolic process to kynurenine"/>
    <property type="evidence" value="ECO:0007669"/>
    <property type="project" value="InterPro"/>
</dbReference>
<dbReference type="SUPFAM" id="SSF102198">
    <property type="entry name" value="Putative cyclase"/>
    <property type="match status" value="1"/>
</dbReference>
<sequence length="323" mass="34217">MRAYGPTTSFPTRNVTLAIIPKSLWTQELSQGKYRLIASLVKEFSQKLGILCPRPNMALLAALRQGLRIFDLGVSMHNGMPQSPSNIPFSLALSKRHGDQIQATTGGSGSNAIIITGDHVGTHIDGLCHVAKDGVLCGGIAVKDACMGGTYKQLGVETIEPMVCRGVLLDIATLKGKTRLDPGEGISDQDLELALGDTVLNAGDVVLIRTGWTQLYSDAAAYTGHKTGTPGVDASGGRWLADHKVRAAGGDTISFEQVAPGPNFYMRPCHGILIFENGIHIIEVLDLEGLAKAKVKDFLFVLSPLKLVGATGSPVRPLAIVDA</sequence>
<organism evidence="2 3">
    <name type="scientific">Exophiala bonariae</name>
    <dbReference type="NCBI Taxonomy" id="1690606"/>
    <lineage>
        <taxon>Eukaryota</taxon>
        <taxon>Fungi</taxon>
        <taxon>Dikarya</taxon>
        <taxon>Ascomycota</taxon>
        <taxon>Pezizomycotina</taxon>
        <taxon>Eurotiomycetes</taxon>
        <taxon>Chaetothyriomycetidae</taxon>
        <taxon>Chaetothyriales</taxon>
        <taxon>Herpotrichiellaceae</taxon>
        <taxon>Exophiala</taxon>
    </lineage>
</organism>
<gene>
    <name evidence="2" type="ORF">LTR84_001782</name>
</gene>
<dbReference type="GeneID" id="89969998"/>
<dbReference type="EMBL" id="JAVRRD010000011">
    <property type="protein sequence ID" value="KAK5053820.1"/>
    <property type="molecule type" value="Genomic_DNA"/>
</dbReference>
<protein>
    <recommendedName>
        <fullName evidence="4">Cyclase</fullName>
    </recommendedName>
</protein>
<comment type="similarity">
    <text evidence="1">Belongs to the Cyclase 1 superfamily.</text>
</comment>
<dbReference type="InterPro" id="IPR007325">
    <property type="entry name" value="KFase/CYL"/>
</dbReference>
<dbReference type="Pfam" id="PF04199">
    <property type="entry name" value="Cyclase"/>
    <property type="match status" value="1"/>
</dbReference>
<dbReference type="GO" id="GO:0004061">
    <property type="term" value="F:arylformamidase activity"/>
    <property type="evidence" value="ECO:0007669"/>
    <property type="project" value="InterPro"/>
</dbReference>
<evidence type="ECO:0008006" key="4">
    <source>
        <dbReference type="Google" id="ProtNLM"/>
    </source>
</evidence>
<evidence type="ECO:0000256" key="1">
    <source>
        <dbReference type="ARBA" id="ARBA00007865"/>
    </source>
</evidence>
<dbReference type="PANTHER" id="PTHR34861">
    <property type="match status" value="1"/>
</dbReference>
<accession>A0AAV9NBC4</accession>
<reference evidence="2 3" key="1">
    <citation type="submission" date="2023-08" db="EMBL/GenBank/DDBJ databases">
        <title>Black Yeasts Isolated from many extreme environments.</title>
        <authorList>
            <person name="Coleine C."/>
            <person name="Stajich J.E."/>
            <person name="Selbmann L."/>
        </authorList>
    </citation>
    <scope>NUCLEOTIDE SEQUENCE [LARGE SCALE GENOMIC DNA]</scope>
    <source>
        <strain evidence="2 3">CCFEE 5792</strain>
    </source>
</reference>
<keyword evidence="3" id="KW-1185">Reference proteome</keyword>
<dbReference type="Proteomes" id="UP001358417">
    <property type="component" value="Unassembled WGS sequence"/>
</dbReference>
<dbReference type="Gene3D" id="3.50.30.50">
    <property type="entry name" value="Putative cyclase"/>
    <property type="match status" value="1"/>
</dbReference>
<dbReference type="InterPro" id="IPR037175">
    <property type="entry name" value="KFase_sf"/>
</dbReference>
<dbReference type="AlphaFoldDB" id="A0AAV9NBC4"/>
<dbReference type="PANTHER" id="PTHR34861:SF10">
    <property type="entry name" value="CYCLASE"/>
    <property type="match status" value="1"/>
</dbReference>